<dbReference type="PANTHER" id="PTHR42945:SF9">
    <property type="entry name" value="HISTIDINE BIOSYNTHESIS BIFUNCTIONAL PROTEIN HISIE"/>
    <property type="match status" value="1"/>
</dbReference>
<dbReference type="CDD" id="cd11534">
    <property type="entry name" value="NTP-PPase_HisIE_like"/>
    <property type="match status" value="1"/>
</dbReference>
<evidence type="ECO:0000256" key="4">
    <source>
        <dbReference type="ARBA" id="ARBA00009392"/>
    </source>
</evidence>
<dbReference type="GO" id="GO:0005737">
    <property type="term" value="C:cytoplasm"/>
    <property type="evidence" value="ECO:0007669"/>
    <property type="project" value="UniProtKB-SubCell"/>
</dbReference>
<evidence type="ECO:0000256" key="9">
    <source>
        <dbReference type="ARBA" id="ARBA00022741"/>
    </source>
</evidence>
<evidence type="ECO:0000256" key="10">
    <source>
        <dbReference type="ARBA" id="ARBA00022801"/>
    </source>
</evidence>
<evidence type="ECO:0000256" key="13">
    <source>
        <dbReference type="HAMAP-Rule" id="MF_01020"/>
    </source>
</evidence>
<dbReference type="EMBL" id="WTUW01000001">
    <property type="protein sequence ID" value="MZR29899.1"/>
    <property type="molecule type" value="Genomic_DNA"/>
</dbReference>
<dbReference type="FunFam" id="1.10.287.1080:FF:000002">
    <property type="entry name" value="Histidine biosynthesis bifunctional protein HisIE"/>
    <property type="match status" value="1"/>
</dbReference>
<reference evidence="15 16" key="1">
    <citation type="submission" date="2019-12" db="EMBL/GenBank/DDBJ databases">
        <title>Snethiella sp. nov. sp. isolated from sea sand.</title>
        <authorList>
            <person name="Kim J."/>
            <person name="Jeong S.E."/>
            <person name="Jung H.S."/>
            <person name="Jeon C.O."/>
        </authorList>
    </citation>
    <scope>NUCLEOTIDE SEQUENCE [LARGE SCALE GENOMIC DNA]</scope>
    <source>
        <strain evidence="15 16">DP05</strain>
    </source>
</reference>
<comment type="similarity">
    <text evidence="4 13">Belongs to the PRA-PH family.</text>
</comment>
<keyword evidence="16" id="KW-1185">Reference proteome</keyword>
<evidence type="ECO:0000256" key="14">
    <source>
        <dbReference type="SAM" id="MobiDB-lite"/>
    </source>
</evidence>
<evidence type="ECO:0000256" key="12">
    <source>
        <dbReference type="ARBA" id="ARBA00023102"/>
    </source>
</evidence>
<dbReference type="RefSeq" id="WP_161314444.1">
    <property type="nucleotide sequence ID" value="NZ_WTUW01000001.1"/>
</dbReference>
<dbReference type="PANTHER" id="PTHR42945">
    <property type="entry name" value="HISTIDINE BIOSYNTHESIS BIFUNCTIONAL PROTEIN"/>
    <property type="match status" value="1"/>
</dbReference>
<keyword evidence="10 13" id="KW-0378">Hydrolase</keyword>
<feature type="compositionally biased region" description="Basic and acidic residues" evidence="14">
    <location>
        <begin position="104"/>
        <end position="118"/>
    </location>
</feature>
<evidence type="ECO:0000256" key="7">
    <source>
        <dbReference type="ARBA" id="ARBA00022490"/>
    </source>
</evidence>
<name>A0A6L8W594_9PROT</name>
<evidence type="ECO:0000256" key="3">
    <source>
        <dbReference type="ARBA" id="ARBA00005204"/>
    </source>
</evidence>
<keyword evidence="7 13" id="KW-0963">Cytoplasm</keyword>
<evidence type="ECO:0000256" key="8">
    <source>
        <dbReference type="ARBA" id="ARBA00022605"/>
    </source>
</evidence>
<dbReference type="AlphaFoldDB" id="A0A6L8W594"/>
<proteinExistence type="inferred from homology"/>
<keyword evidence="8 13" id="KW-0028">Amino-acid biosynthesis</keyword>
<keyword evidence="11 13" id="KW-0067">ATP-binding</keyword>
<dbReference type="SUPFAM" id="SSF101386">
    <property type="entry name" value="all-alpha NTP pyrophosphatases"/>
    <property type="match status" value="1"/>
</dbReference>
<evidence type="ECO:0000256" key="6">
    <source>
        <dbReference type="ARBA" id="ARBA00013336"/>
    </source>
</evidence>
<gene>
    <name evidence="13" type="primary">hisE</name>
    <name evidence="15" type="ORF">GQE98_04535</name>
</gene>
<dbReference type="Gene3D" id="1.10.287.1080">
    <property type="entry name" value="MazG-like"/>
    <property type="match status" value="1"/>
</dbReference>
<dbReference type="HAMAP" id="MF_01020">
    <property type="entry name" value="HisE"/>
    <property type="match status" value="1"/>
</dbReference>
<dbReference type="Proteomes" id="UP000476030">
    <property type="component" value="Unassembled WGS sequence"/>
</dbReference>
<dbReference type="GO" id="GO:0004636">
    <property type="term" value="F:phosphoribosyl-ATP diphosphatase activity"/>
    <property type="evidence" value="ECO:0007669"/>
    <property type="project" value="UniProtKB-UniRule"/>
</dbReference>
<sequence length="118" mass="12606">MSKDDLGGLDRLFATVAARKGGDPAQSYTAKLYTKGSAKIAQKVGEEAVELAIAAALEDRDEIISESADLLYHLSVLWANADVDPADIYAKLEAREGQSGLAEKAARKNDGEKKNGLR</sequence>
<dbReference type="NCBIfam" id="NF001613">
    <property type="entry name" value="PRK00400.1-5"/>
    <property type="match status" value="1"/>
</dbReference>
<dbReference type="UniPathway" id="UPA00031">
    <property type="reaction ID" value="UER00007"/>
</dbReference>
<evidence type="ECO:0000256" key="5">
    <source>
        <dbReference type="ARBA" id="ARBA00012414"/>
    </source>
</evidence>
<dbReference type="NCBIfam" id="TIGR03188">
    <property type="entry name" value="histidine_hisI"/>
    <property type="match status" value="1"/>
</dbReference>
<comment type="caution">
    <text evidence="15">The sequence shown here is derived from an EMBL/GenBank/DDBJ whole genome shotgun (WGS) entry which is preliminary data.</text>
</comment>
<dbReference type="InterPro" id="IPR021130">
    <property type="entry name" value="PRib-ATP_PPHydrolase-like"/>
</dbReference>
<comment type="subcellular location">
    <subcellularLocation>
        <location evidence="2 13">Cytoplasm</location>
    </subcellularLocation>
</comment>
<accession>A0A6L8W594</accession>
<dbReference type="GO" id="GO:0000105">
    <property type="term" value="P:L-histidine biosynthetic process"/>
    <property type="evidence" value="ECO:0007669"/>
    <property type="project" value="UniProtKB-UniRule"/>
</dbReference>
<comment type="pathway">
    <text evidence="3 13">Amino-acid biosynthesis; L-histidine biosynthesis; L-histidine from 5-phospho-alpha-D-ribose 1-diphosphate: step 2/9.</text>
</comment>
<keyword evidence="12 13" id="KW-0368">Histidine biosynthesis</keyword>
<dbReference type="GO" id="GO:0005524">
    <property type="term" value="F:ATP binding"/>
    <property type="evidence" value="ECO:0007669"/>
    <property type="project" value="UniProtKB-KW"/>
</dbReference>
<dbReference type="Pfam" id="PF01503">
    <property type="entry name" value="PRA-PH"/>
    <property type="match status" value="1"/>
</dbReference>
<dbReference type="InterPro" id="IPR008179">
    <property type="entry name" value="HisE"/>
</dbReference>
<evidence type="ECO:0000256" key="11">
    <source>
        <dbReference type="ARBA" id="ARBA00022840"/>
    </source>
</evidence>
<evidence type="ECO:0000256" key="2">
    <source>
        <dbReference type="ARBA" id="ARBA00004496"/>
    </source>
</evidence>
<evidence type="ECO:0000256" key="1">
    <source>
        <dbReference type="ARBA" id="ARBA00001460"/>
    </source>
</evidence>
<dbReference type="EC" id="3.6.1.31" evidence="5 13"/>
<protein>
    <recommendedName>
        <fullName evidence="6 13">Phosphoribosyl-ATP pyrophosphatase</fullName>
        <shortName evidence="13">PRA-PH</shortName>
        <ecNumber evidence="5 13">3.6.1.31</ecNumber>
    </recommendedName>
</protein>
<organism evidence="15 16">
    <name type="scientific">Sneathiella litorea</name>
    <dbReference type="NCBI Taxonomy" id="2606216"/>
    <lineage>
        <taxon>Bacteria</taxon>
        <taxon>Pseudomonadati</taxon>
        <taxon>Pseudomonadota</taxon>
        <taxon>Alphaproteobacteria</taxon>
        <taxon>Sneathiellales</taxon>
        <taxon>Sneathiellaceae</taxon>
        <taxon>Sneathiella</taxon>
    </lineage>
</organism>
<evidence type="ECO:0000313" key="15">
    <source>
        <dbReference type="EMBL" id="MZR29899.1"/>
    </source>
</evidence>
<dbReference type="NCBIfam" id="NF001611">
    <property type="entry name" value="PRK00400.1-3"/>
    <property type="match status" value="1"/>
</dbReference>
<feature type="region of interest" description="Disordered" evidence="14">
    <location>
        <begin position="97"/>
        <end position="118"/>
    </location>
</feature>
<comment type="catalytic activity">
    <reaction evidence="1 13">
        <text>1-(5-phospho-beta-D-ribosyl)-ATP + H2O = 1-(5-phospho-beta-D-ribosyl)-5'-AMP + diphosphate + H(+)</text>
        <dbReference type="Rhea" id="RHEA:22828"/>
        <dbReference type="ChEBI" id="CHEBI:15377"/>
        <dbReference type="ChEBI" id="CHEBI:15378"/>
        <dbReference type="ChEBI" id="CHEBI:33019"/>
        <dbReference type="ChEBI" id="CHEBI:59457"/>
        <dbReference type="ChEBI" id="CHEBI:73183"/>
        <dbReference type="EC" id="3.6.1.31"/>
    </reaction>
</comment>
<keyword evidence="9 13" id="KW-0547">Nucleotide-binding</keyword>
<evidence type="ECO:0000313" key="16">
    <source>
        <dbReference type="Proteomes" id="UP000476030"/>
    </source>
</evidence>